<reference evidence="1 2" key="1">
    <citation type="submission" date="2019-11" db="EMBL/GenBank/DDBJ databases">
        <title>Draft Whole-Genome sequence of the marine photosynthetic bacterium Rhodovulum strictum DSM 11289.</title>
        <authorList>
            <person name="Kyndt J.A."/>
            <person name="Meyer T.E."/>
        </authorList>
    </citation>
    <scope>NUCLEOTIDE SEQUENCE [LARGE SCALE GENOMIC DNA]</scope>
    <source>
        <strain evidence="1 2">DSM 11289</strain>
    </source>
</reference>
<dbReference type="Proteomes" id="UP000466730">
    <property type="component" value="Unassembled WGS sequence"/>
</dbReference>
<gene>
    <name evidence="1" type="ORF">GH815_03990</name>
</gene>
<protein>
    <submittedName>
        <fullName evidence="1">Uncharacterized protein</fullName>
    </submittedName>
</protein>
<accession>A0A844B199</accession>
<proteinExistence type="predicted"/>
<evidence type="ECO:0000313" key="1">
    <source>
        <dbReference type="EMBL" id="MRH20146.1"/>
    </source>
</evidence>
<dbReference type="AlphaFoldDB" id="A0A844B199"/>
<keyword evidence="2" id="KW-1185">Reference proteome</keyword>
<dbReference type="EMBL" id="WJPO01000004">
    <property type="protein sequence ID" value="MRH20146.1"/>
    <property type="molecule type" value="Genomic_DNA"/>
</dbReference>
<comment type="caution">
    <text evidence="1">The sequence shown here is derived from an EMBL/GenBank/DDBJ whole genome shotgun (WGS) entry which is preliminary data.</text>
</comment>
<name>A0A844B199_9RHOB</name>
<dbReference type="RefSeq" id="WP_153747465.1">
    <property type="nucleotide sequence ID" value="NZ_BAAADI010000032.1"/>
</dbReference>
<evidence type="ECO:0000313" key="2">
    <source>
        <dbReference type="Proteomes" id="UP000466730"/>
    </source>
</evidence>
<sequence length="61" mass="6572">MTFLDQLRADTQAALSGFGDMSDKDEHPTRFRMEAVEVSYTVAAKASARGARGELLIQGPG</sequence>
<organism evidence="1 2">
    <name type="scientific">Rhodovulum strictum</name>
    <dbReference type="NCBI Taxonomy" id="58314"/>
    <lineage>
        <taxon>Bacteria</taxon>
        <taxon>Pseudomonadati</taxon>
        <taxon>Pseudomonadota</taxon>
        <taxon>Alphaproteobacteria</taxon>
        <taxon>Rhodobacterales</taxon>
        <taxon>Paracoccaceae</taxon>
        <taxon>Rhodovulum</taxon>
    </lineage>
</organism>
<dbReference type="OrthoDB" id="9805629at2"/>